<name>A0A7L5E4Z3_9SPHI</name>
<organism evidence="1 2">
    <name type="scientific">Mucilaginibacter robiniae</name>
    <dbReference type="NCBI Taxonomy" id="2728022"/>
    <lineage>
        <taxon>Bacteria</taxon>
        <taxon>Pseudomonadati</taxon>
        <taxon>Bacteroidota</taxon>
        <taxon>Sphingobacteriia</taxon>
        <taxon>Sphingobacteriales</taxon>
        <taxon>Sphingobacteriaceae</taxon>
        <taxon>Mucilaginibacter</taxon>
    </lineage>
</organism>
<dbReference type="Proteomes" id="UP000503278">
    <property type="component" value="Chromosome"/>
</dbReference>
<dbReference type="EMBL" id="CP051682">
    <property type="protein sequence ID" value="QJD97688.1"/>
    <property type="molecule type" value="Genomic_DNA"/>
</dbReference>
<accession>A0A7L5E4Z3</accession>
<reference evidence="1 2" key="1">
    <citation type="submission" date="2020-04" db="EMBL/GenBank/DDBJ databases">
        <title>Genome sequencing of novel species.</title>
        <authorList>
            <person name="Heo J."/>
            <person name="Kim S.-J."/>
            <person name="Kim J.-S."/>
            <person name="Hong S.-B."/>
            <person name="Kwon S.-W."/>
        </authorList>
    </citation>
    <scope>NUCLEOTIDE SEQUENCE [LARGE SCALE GENOMIC DNA]</scope>
    <source>
        <strain evidence="1 2">F39-2</strain>
    </source>
</reference>
<sequence>MKEKSPRIYERHATKKFVYLDIKYWILLRDGLKSSDPIIRQLAEKLQQLHQSGKCIFPISDVIYYEIMKQGDNAQRSASIALLDYYSEGLAMATAVEQFQIGFGYWIRKHLEIANLTDPKKTSIALLTSPPFS</sequence>
<protein>
    <submittedName>
        <fullName evidence="1">Uncharacterized protein</fullName>
    </submittedName>
</protein>
<evidence type="ECO:0000313" key="2">
    <source>
        <dbReference type="Proteomes" id="UP000503278"/>
    </source>
</evidence>
<dbReference type="AlphaFoldDB" id="A0A7L5E4Z3"/>
<evidence type="ECO:0000313" key="1">
    <source>
        <dbReference type="EMBL" id="QJD97688.1"/>
    </source>
</evidence>
<dbReference type="KEGG" id="mrob:HH214_18325"/>
<dbReference type="RefSeq" id="WP_169610082.1">
    <property type="nucleotide sequence ID" value="NZ_CP051682.1"/>
</dbReference>
<keyword evidence="2" id="KW-1185">Reference proteome</keyword>
<proteinExistence type="predicted"/>
<gene>
    <name evidence="1" type="ORF">HH214_18325</name>
</gene>